<evidence type="ECO:0000256" key="3">
    <source>
        <dbReference type="ARBA" id="ARBA00022723"/>
    </source>
</evidence>
<name>A0A1I2DAH9_9RHOB</name>
<dbReference type="Pfam" id="PF00141">
    <property type="entry name" value="peroxidase"/>
    <property type="match status" value="2"/>
</dbReference>
<dbReference type="AlphaFoldDB" id="A0A1I2DAH9"/>
<dbReference type="GO" id="GO:0020037">
    <property type="term" value="F:heme binding"/>
    <property type="evidence" value="ECO:0007669"/>
    <property type="project" value="InterPro"/>
</dbReference>
<evidence type="ECO:0000259" key="12">
    <source>
        <dbReference type="PROSITE" id="PS50873"/>
    </source>
</evidence>
<dbReference type="GO" id="GO:0005829">
    <property type="term" value="C:cytosol"/>
    <property type="evidence" value="ECO:0007669"/>
    <property type="project" value="TreeGrafter"/>
</dbReference>
<dbReference type="InterPro" id="IPR019794">
    <property type="entry name" value="Peroxidases_AS"/>
</dbReference>
<keyword evidence="6 10" id="KW-0376">Hydrogen peroxide</keyword>
<feature type="site" description="Transition state stabilizer" evidence="10">
    <location>
        <position position="99"/>
    </location>
</feature>
<comment type="cofactor">
    <cofactor evidence="10">
        <name>heme b</name>
        <dbReference type="ChEBI" id="CHEBI:60344"/>
    </cofactor>
    <text evidence="10">Binds 1 heme b (iron(II)-protoporphyrin IX) group per dimer.</text>
</comment>
<keyword evidence="5 10" id="KW-0408">Iron</keyword>
<comment type="PTM">
    <text evidence="10">Formation of the three residue Trp-Tyr-Met cross-link is important for the catalase, but not the peroxidase activity of the enzyme.</text>
</comment>
<evidence type="ECO:0000313" key="13">
    <source>
        <dbReference type="EMBL" id="SFE77524.1"/>
    </source>
</evidence>
<feature type="binding site" description="axial binding residue" evidence="10">
    <location>
        <position position="271"/>
    </location>
    <ligand>
        <name>heme b</name>
        <dbReference type="ChEBI" id="CHEBI:60344"/>
    </ligand>
    <ligandPart>
        <name>Fe</name>
        <dbReference type="ChEBI" id="CHEBI:18248"/>
    </ligandPart>
</feature>
<evidence type="ECO:0000256" key="2">
    <source>
        <dbReference type="ARBA" id="ARBA00022617"/>
    </source>
</evidence>
<dbReference type="SUPFAM" id="SSF48113">
    <property type="entry name" value="Heme-dependent peroxidases"/>
    <property type="match status" value="2"/>
</dbReference>
<dbReference type="GO" id="GO:0070301">
    <property type="term" value="P:cellular response to hydrogen peroxide"/>
    <property type="evidence" value="ECO:0007669"/>
    <property type="project" value="TreeGrafter"/>
</dbReference>
<accession>A0A1I2DAH9</accession>
<dbReference type="NCBIfam" id="TIGR00198">
    <property type="entry name" value="cat_per_HPI"/>
    <property type="match status" value="1"/>
</dbReference>
<dbReference type="HAMAP" id="MF_01961">
    <property type="entry name" value="Catal_peroxid"/>
    <property type="match status" value="1"/>
</dbReference>
<gene>
    <name evidence="10" type="primary">katG</name>
    <name evidence="13" type="ORF">SAMN04515678_11631</name>
</gene>
<keyword evidence="14" id="KW-1185">Reference proteome</keyword>
<dbReference type="FunFam" id="1.10.420.10:FF:000004">
    <property type="entry name" value="Catalase-peroxidase"/>
    <property type="match status" value="1"/>
</dbReference>
<dbReference type="PANTHER" id="PTHR30555">
    <property type="entry name" value="HYDROPEROXIDASE I, BIFUNCTIONAL CATALASE-PEROXIDASE"/>
    <property type="match status" value="1"/>
</dbReference>
<comment type="caution">
    <text evidence="10">Lacks conserved residue(s) required for the propagation of feature annotation.</text>
</comment>
<dbReference type="CDD" id="cd08200">
    <property type="entry name" value="catalase_peroxidase_2"/>
    <property type="match status" value="1"/>
</dbReference>
<evidence type="ECO:0000256" key="8">
    <source>
        <dbReference type="ARBA" id="ARBA00051651"/>
    </source>
</evidence>
<keyword evidence="1 10" id="KW-0575">Peroxidase</keyword>
<evidence type="ECO:0000313" key="14">
    <source>
        <dbReference type="Proteomes" id="UP000325289"/>
    </source>
</evidence>
<evidence type="ECO:0000256" key="5">
    <source>
        <dbReference type="ARBA" id="ARBA00023004"/>
    </source>
</evidence>
<dbReference type="GO" id="GO:0004096">
    <property type="term" value="F:catalase activity"/>
    <property type="evidence" value="ECO:0007669"/>
    <property type="project" value="UniProtKB-UniRule"/>
</dbReference>
<comment type="catalytic activity">
    <reaction evidence="8 10 11">
        <text>H2O2 + AH2 = A + 2 H2O</text>
        <dbReference type="Rhea" id="RHEA:30275"/>
        <dbReference type="ChEBI" id="CHEBI:13193"/>
        <dbReference type="ChEBI" id="CHEBI:15377"/>
        <dbReference type="ChEBI" id="CHEBI:16240"/>
        <dbReference type="ChEBI" id="CHEBI:17499"/>
        <dbReference type="EC" id="1.11.1.21"/>
    </reaction>
</comment>
<dbReference type="NCBIfam" id="NF011635">
    <property type="entry name" value="PRK15061.1"/>
    <property type="match status" value="1"/>
</dbReference>
<dbReference type="InterPro" id="IPR010255">
    <property type="entry name" value="Haem_peroxidase_sf"/>
</dbReference>
<dbReference type="RefSeq" id="WP_149758166.1">
    <property type="nucleotide sequence ID" value="NZ_FOMS01000016.1"/>
</dbReference>
<evidence type="ECO:0000256" key="1">
    <source>
        <dbReference type="ARBA" id="ARBA00022559"/>
    </source>
</evidence>
<reference evidence="13 14" key="1">
    <citation type="submission" date="2016-10" db="EMBL/GenBank/DDBJ databases">
        <authorList>
            <person name="Varghese N."/>
            <person name="Submissions S."/>
        </authorList>
    </citation>
    <scope>NUCLEOTIDE SEQUENCE [LARGE SCALE GENOMIC DNA]</scope>
    <source>
        <strain evidence="14">YIM D21,KCTC 23444,ACCC 10710</strain>
    </source>
</reference>
<dbReference type="EC" id="1.11.1.21" evidence="10 11"/>
<dbReference type="InterPro" id="IPR002016">
    <property type="entry name" value="Haem_peroxidase"/>
</dbReference>
<dbReference type="GO" id="GO:0042744">
    <property type="term" value="P:hydrogen peroxide catabolic process"/>
    <property type="evidence" value="ECO:0007669"/>
    <property type="project" value="UniProtKB-KW"/>
</dbReference>
<keyword evidence="2 10" id="KW-0349">Heme</keyword>
<dbReference type="FunFam" id="1.10.520.10:FF:000002">
    <property type="entry name" value="Catalase-peroxidase"/>
    <property type="match status" value="1"/>
</dbReference>
<dbReference type="GO" id="GO:0046872">
    <property type="term" value="F:metal ion binding"/>
    <property type="evidence" value="ECO:0007669"/>
    <property type="project" value="UniProtKB-KW"/>
</dbReference>
<dbReference type="Proteomes" id="UP000325289">
    <property type="component" value="Unassembled WGS sequence"/>
</dbReference>
<sequence>MDGDDIQNQGGGCPIVHGTIKHTTFGARTNKDWWPNQLNLKILHQNSPLGDPMDGDFDYAEAFKTLDLDAVKADIAYVLKDSKEWWPADYGHYGPFMIRMAWHSAGTYRTGDGRGGSSSGSQRFAPLNSWPDNGNLDKARRLLWPVKQKYGRALSWADLFILTGNVALEDMGFKTFGFAGGREDIWEPEEDIYWGSEEKWLATSDEEHSRYSEGRALENPLAAVQMGLIYVNPEGPDGHPDPQASANDIRETFARMAMNDEETVALTAGGHTFGKTHGAGPADHVGTEPEGGDLAAQGFGWSSTYESGKGKHAITSGLEGPWTPTPTTWDMTYFDMLFGYEWELTKSPAGANQWTPKGIREEDKAPQVDGSAEKVIPMMSTADMAMKVDPSYRAISERFHKNPAEFADAFARAWFKLTHRDMGPKVRYLGKEVPSEELIWQDPVPAHDGPVIDASDVAVLKSKILDSGLSVREMVYTAWSSAATFRGSDKRGGANGARIRLAPMKDWEVNEPQQLQKVLKVYEGIKSDFDGSSDKSVSLADLIVLGGSVGIEKAAAAGGHAIEVPFTPGRTDATEEMTDAESFEPLEPFADGFRNYLKTSYSVPAEELLIDRAQLLTLTAPEMTVLVGGMRTLEANHGGSDHGVLTTRPGTLSNDFFVNLMDMNIAWTPVDETQQVFEARDRASGELKWTGTRVDLVFGSNSQLRALAEVYGCADASQKFVKDFVTAWTKVMDADRFDVK</sequence>
<feature type="active site" description="Proton acceptor" evidence="10">
    <location>
        <position position="103"/>
    </location>
</feature>
<dbReference type="InterPro" id="IPR000763">
    <property type="entry name" value="Catalase_peroxidase"/>
</dbReference>
<organism evidence="13 14">
    <name type="scientific">Roseivivax sediminis</name>
    <dbReference type="NCBI Taxonomy" id="936889"/>
    <lineage>
        <taxon>Bacteria</taxon>
        <taxon>Pseudomonadati</taxon>
        <taxon>Pseudomonadota</taxon>
        <taxon>Alphaproteobacteria</taxon>
        <taxon>Rhodobacterales</taxon>
        <taxon>Roseobacteraceae</taxon>
        <taxon>Roseivivax</taxon>
    </lineage>
</organism>
<evidence type="ECO:0000256" key="11">
    <source>
        <dbReference type="RuleBase" id="RU003451"/>
    </source>
</evidence>
<comment type="function">
    <text evidence="10">Bifunctional enzyme with both catalase and broad-spectrum peroxidase activity.</text>
</comment>
<dbReference type="PROSITE" id="PS00436">
    <property type="entry name" value="PEROXIDASE_2"/>
    <property type="match status" value="1"/>
</dbReference>
<keyword evidence="3 10" id="KW-0479">Metal-binding</keyword>
<evidence type="ECO:0000256" key="4">
    <source>
        <dbReference type="ARBA" id="ARBA00023002"/>
    </source>
</evidence>
<dbReference type="PRINTS" id="PR00458">
    <property type="entry name" value="PEROXIDASE"/>
</dbReference>
<dbReference type="EMBL" id="FOMS01000016">
    <property type="protein sequence ID" value="SFE77524.1"/>
    <property type="molecule type" value="Genomic_DNA"/>
</dbReference>
<dbReference type="PRINTS" id="PR00460">
    <property type="entry name" value="BPEROXIDASE"/>
</dbReference>
<evidence type="ECO:0000256" key="6">
    <source>
        <dbReference type="ARBA" id="ARBA00023324"/>
    </source>
</evidence>
<comment type="subunit">
    <text evidence="10">Homodimer or homotetramer.</text>
</comment>
<keyword evidence="4 10" id="KW-0560">Oxidoreductase</keyword>
<comment type="catalytic activity">
    <reaction evidence="7 10 11">
        <text>2 H2O2 = O2 + 2 H2O</text>
        <dbReference type="Rhea" id="RHEA:20309"/>
        <dbReference type="ChEBI" id="CHEBI:15377"/>
        <dbReference type="ChEBI" id="CHEBI:15379"/>
        <dbReference type="ChEBI" id="CHEBI:16240"/>
        <dbReference type="EC" id="1.11.1.21"/>
    </reaction>
</comment>
<dbReference type="Gene3D" id="1.10.520.10">
    <property type="match status" value="2"/>
</dbReference>
<dbReference type="CDD" id="cd00649">
    <property type="entry name" value="catalase_peroxidase_1"/>
    <property type="match status" value="1"/>
</dbReference>
<feature type="domain" description="Plant heme peroxidase family profile" evidence="12">
    <location>
        <begin position="136"/>
        <end position="436"/>
    </location>
</feature>
<evidence type="ECO:0000256" key="7">
    <source>
        <dbReference type="ARBA" id="ARBA00049145"/>
    </source>
</evidence>
<dbReference type="PROSITE" id="PS50873">
    <property type="entry name" value="PEROXIDASE_4"/>
    <property type="match status" value="1"/>
</dbReference>
<evidence type="ECO:0000256" key="9">
    <source>
        <dbReference type="ARBA" id="ARBA00060838"/>
    </source>
</evidence>
<feature type="cross-link" description="Tryptophyl-tyrosyl-methioninium (Tyr-Met) (with Trp-102)" evidence="10">
    <location>
        <begin position="230"/>
        <end position="256"/>
    </location>
</feature>
<dbReference type="OrthoDB" id="9759743at2"/>
<proteinExistence type="inferred from homology"/>
<protein>
    <recommendedName>
        <fullName evidence="10 11">Catalase-peroxidase</fullName>
        <shortName evidence="10">CP</shortName>
        <ecNumber evidence="10 11">1.11.1.21</ecNumber>
    </recommendedName>
    <alternativeName>
        <fullName evidence="10">Peroxidase/catalase</fullName>
    </alternativeName>
</protein>
<evidence type="ECO:0000256" key="10">
    <source>
        <dbReference type="HAMAP-Rule" id="MF_01961"/>
    </source>
</evidence>
<dbReference type="PANTHER" id="PTHR30555:SF0">
    <property type="entry name" value="CATALASE-PEROXIDASE"/>
    <property type="match status" value="1"/>
</dbReference>
<dbReference type="Gene3D" id="1.10.420.10">
    <property type="entry name" value="Peroxidase, domain 2"/>
    <property type="match status" value="2"/>
</dbReference>
<comment type="similarity">
    <text evidence="9 10 11">Belongs to the peroxidase family. Peroxidase/catalase subfamily.</text>
</comment>